<evidence type="ECO:0000313" key="7">
    <source>
        <dbReference type="EMBL" id="CAB4846896.1"/>
    </source>
</evidence>
<dbReference type="InterPro" id="IPR050678">
    <property type="entry name" value="DNA_Partitioning_ATPase"/>
</dbReference>
<dbReference type="PANTHER" id="PTHR13696">
    <property type="entry name" value="P-LOOP CONTAINING NUCLEOSIDE TRIPHOSPHATE HYDROLASE"/>
    <property type="match status" value="1"/>
</dbReference>
<dbReference type="EMBL" id="CAFBPG010000077">
    <property type="protein sequence ID" value="CAB5015207.1"/>
    <property type="molecule type" value="Genomic_DNA"/>
</dbReference>
<dbReference type="PANTHER" id="PTHR13696:SF99">
    <property type="entry name" value="COBYRINIC ACID AC-DIAMIDE SYNTHASE"/>
    <property type="match status" value="1"/>
</dbReference>
<evidence type="ECO:0000313" key="6">
    <source>
        <dbReference type="EMBL" id="CAB4797181.1"/>
    </source>
</evidence>
<accession>A0A6J6L036</accession>
<evidence type="ECO:0000259" key="1">
    <source>
        <dbReference type="Pfam" id="PF13614"/>
    </source>
</evidence>
<dbReference type="EMBL" id="CAFBQZ010000006">
    <property type="protein sequence ID" value="CAB5070321.1"/>
    <property type="molecule type" value="Genomic_DNA"/>
</dbReference>
<dbReference type="InterPro" id="IPR027417">
    <property type="entry name" value="P-loop_NTPase"/>
</dbReference>
<evidence type="ECO:0000313" key="9">
    <source>
        <dbReference type="EMBL" id="CAB4974951.1"/>
    </source>
</evidence>
<dbReference type="EMBL" id="CAFAAR010000011">
    <property type="protein sequence ID" value="CAB4797181.1"/>
    <property type="molecule type" value="Genomic_DNA"/>
</dbReference>
<dbReference type="EMBL" id="CAEZZZ010000001">
    <property type="protein sequence ID" value="CAB4768670.1"/>
    <property type="molecule type" value="Genomic_DNA"/>
</dbReference>
<protein>
    <submittedName>
        <fullName evidence="3">Unannotated protein</fullName>
    </submittedName>
</protein>
<feature type="domain" description="AAA" evidence="1">
    <location>
        <begin position="3"/>
        <end position="154"/>
    </location>
</feature>
<dbReference type="EMBL" id="CAFBMI010000010">
    <property type="protein sequence ID" value="CAB4892976.1"/>
    <property type="molecule type" value="Genomic_DNA"/>
</dbReference>
<evidence type="ECO:0000313" key="11">
    <source>
        <dbReference type="EMBL" id="CAB5070321.1"/>
    </source>
</evidence>
<dbReference type="Gene3D" id="3.40.50.300">
    <property type="entry name" value="P-loop containing nucleotide triphosphate hydrolases"/>
    <property type="match status" value="1"/>
</dbReference>
<dbReference type="EMBL" id="CAFBOE010000050">
    <property type="protein sequence ID" value="CAB4974951.1"/>
    <property type="molecule type" value="Genomic_DNA"/>
</dbReference>
<evidence type="ECO:0000313" key="2">
    <source>
        <dbReference type="EMBL" id="CAB4585982.1"/>
    </source>
</evidence>
<evidence type="ECO:0000313" key="3">
    <source>
        <dbReference type="EMBL" id="CAB4654548.1"/>
    </source>
</evidence>
<dbReference type="EMBL" id="CAEZUA010000021">
    <property type="protein sequence ID" value="CAB4585982.1"/>
    <property type="molecule type" value="Genomic_DNA"/>
</dbReference>
<dbReference type="EMBL" id="CAFBJH010000001">
    <property type="protein sequence ID" value="CAB4846896.1"/>
    <property type="molecule type" value="Genomic_DNA"/>
</dbReference>
<proteinExistence type="predicted"/>
<name>A0A6J6L036_9ZZZZ</name>
<reference evidence="3" key="1">
    <citation type="submission" date="2020-05" db="EMBL/GenBank/DDBJ databases">
        <authorList>
            <person name="Chiriac C."/>
            <person name="Salcher M."/>
            <person name="Ghai R."/>
            <person name="Kavagutti S V."/>
        </authorList>
    </citation>
    <scope>NUCLEOTIDE SEQUENCE</scope>
</reference>
<evidence type="ECO:0000313" key="10">
    <source>
        <dbReference type="EMBL" id="CAB5015207.1"/>
    </source>
</evidence>
<dbReference type="InterPro" id="IPR025669">
    <property type="entry name" value="AAA_dom"/>
</dbReference>
<evidence type="ECO:0000313" key="8">
    <source>
        <dbReference type="EMBL" id="CAB4892976.1"/>
    </source>
</evidence>
<organism evidence="3">
    <name type="scientific">freshwater metagenome</name>
    <dbReference type="NCBI Taxonomy" id="449393"/>
    <lineage>
        <taxon>unclassified sequences</taxon>
        <taxon>metagenomes</taxon>
        <taxon>ecological metagenomes</taxon>
    </lineage>
</organism>
<dbReference type="SUPFAM" id="SSF52540">
    <property type="entry name" value="P-loop containing nucleoside triphosphate hydrolases"/>
    <property type="match status" value="1"/>
</dbReference>
<evidence type="ECO:0000313" key="4">
    <source>
        <dbReference type="EMBL" id="CAB4689840.1"/>
    </source>
</evidence>
<dbReference type="Pfam" id="PF13614">
    <property type="entry name" value="AAA_31"/>
    <property type="match status" value="1"/>
</dbReference>
<evidence type="ECO:0000313" key="5">
    <source>
        <dbReference type="EMBL" id="CAB4768670.1"/>
    </source>
</evidence>
<sequence>MSTVLTIANLAGGTTKTTTAHNLAVAFSEYGKKVLLIDLDAKGDLTFTLGAEAARFTIADLLTMNASSDSAVISSQERFDFIPGSSHVNNVSDKEKFASLLTKFSEKYDVIILDTPSTPSAGLVMALEVADSVLYPICLTTAAFRGAHRIHSLVGSHFTEMAFLKTDGFRNSRLEKEIAQTFDLLDCEISSSEEIRESTNTILSVLSTSKNSVIASSYRELAYSVLEKFSLI</sequence>
<gene>
    <name evidence="2" type="ORF">UFOPK1773_00491</name>
    <name evidence="3" type="ORF">UFOPK2288_00022</name>
    <name evidence="4" type="ORF">UFOPK2589_00190</name>
    <name evidence="5" type="ORF">UFOPK2931_00025</name>
    <name evidence="6" type="ORF">UFOPK3056_00257</name>
    <name evidence="7" type="ORF">UFOPK3287_00021</name>
    <name evidence="8" type="ORF">UFOPK3558_00235</name>
    <name evidence="9" type="ORF">UFOPK3916_00682</name>
    <name evidence="10" type="ORF">UFOPK4074_00853</name>
    <name evidence="11" type="ORF">UFOPK4372_00195</name>
</gene>
<dbReference type="EMBL" id="CAEZXT010000006">
    <property type="protein sequence ID" value="CAB4689840.1"/>
    <property type="molecule type" value="Genomic_DNA"/>
</dbReference>
<dbReference type="EMBL" id="CAEZWS010000001">
    <property type="protein sequence ID" value="CAB4654548.1"/>
    <property type="molecule type" value="Genomic_DNA"/>
</dbReference>
<dbReference type="AlphaFoldDB" id="A0A6J6L036"/>